<accession>A0AAD9NHU3</accession>
<reference evidence="1" key="1">
    <citation type="journal article" date="2023" name="Mol. Biol. Evol.">
        <title>Third-Generation Sequencing Reveals the Adaptive Role of the Epigenome in Three Deep-Sea Polychaetes.</title>
        <authorList>
            <person name="Perez M."/>
            <person name="Aroh O."/>
            <person name="Sun Y."/>
            <person name="Lan Y."/>
            <person name="Juniper S.K."/>
            <person name="Young C.R."/>
            <person name="Angers B."/>
            <person name="Qian P.Y."/>
        </authorList>
    </citation>
    <scope>NUCLEOTIDE SEQUENCE</scope>
    <source>
        <strain evidence="1">P08H-3</strain>
    </source>
</reference>
<keyword evidence="2" id="KW-1185">Reference proteome</keyword>
<dbReference type="Proteomes" id="UP001208570">
    <property type="component" value="Unassembled WGS sequence"/>
</dbReference>
<dbReference type="EMBL" id="JAODUP010000025">
    <property type="protein sequence ID" value="KAK2167694.1"/>
    <property type="molecule type" value="Genomic_DNA"/>
</dbReference>
<name>A0AAD9NHU3_9ANNE</name>
<gene>
    <name evidence="1" type="ORF">LSH36_25g06031</name>
</gene>
<evidence type="ECO:0000313" key="1">
    <source>
        <dbReference type="EMBL" id="KAK2167694.1"/>
    </source>
</evidence>
<organism evidence="1 2">
    <name type="scientific">Paralvinella palmiformis</name>
    <dbReference type="NCBI Taxonomy" id="53620"/>
    <lineage>
        <taxon>Eukaryota</taxon>
        <taxon>Metazoa</taxon>
        <taxon>Spiralia</taxon>
        <taxon>Lophotrochozoa</taxon>
        <taxon>Annelida</taxon>
        <taxon>Polychaeta</taxon>
        <taxon>Sedentaria</taxon>
        <taxon>Canalipalpata</taxon>
        <taxon>Terebellida</taxon>
        <taxon>Terebelliformia</taxon>
        <taxon>Alvinellidae</taxon>
        <taxon>Paralvinella</taxon>
    </lineage>
</organism>
<dbReference type="AlphaFoldDB" id="A0AAD9NHU3"/>
<evidence type="ECO:0000313" key="2">
    <source>
        <dbReference type="Proteomes" id="UP001208570"/>
    </source>
</evidence>
<proteinExistence type="predicted"/>
<feature type="non-terminal residue" evidence="1">
    <location>
        <position position="193"/>
    </location>
</feature>
<sequence>TILLLYSFCYVTVRYTIVTGPYKCIGAGNGNVRTFDGYLKSIFAKQKTLISQWGFPGDRNTSRNGNPCRYKLRVVTSWNETGSNRTLFFDWAAFGFDVKKKNNKPTRNLVLGQCDNIVLERGRGIQGSRVRPVARERYLYYRKGFTVYVFRDFTGNIKIRSTTCEYAFNWLPRGKDTTFTLWIGESYRDGSLL</sequence>
<comment type="caution">
    <text evidence="1">The sequence shown here is derived from an EMBL/GenBank/DDBJ whole genome shotgun (WGS) entry which is preliminary data.</text>
</comment>
<protein>
    <submittedName>
        <fullName evidence="1">Uncharacterized protein</fullName>
    </submittedName>
</protein>
<feature type="non-terminal residue" evidence="1">
    <location>
        <position position="1"/>
    </location>
</feature>